<keyword evidence="5 6" id="KW-0472">Membrane</keyword>
<dbReference type="InterPro" id="IPR002549">
    <property type="entry name" value="AI-2E-like"/>
</dbReference>
<keyword evidence="4 6" id="KW-1133">Transmembrane helix</keyword>
<dbReference type="PANTHER" id="PTHR21716">
    <property type="entry name" value="TRANSMEMBRANE PROTEIN"/>
    <property type="match status" value="1"/>
</dbReference>
<evidence type="ECO:0000256" key="6">
    <source>
        <dbReference type="SAM" id="Phobius"/>
    </source>
</evidence>
<feature type="transmembrane region" description="Helical" evidence="6">
    <location>
        <begin position="26"/>
        <end position="43"/>
    </location>
</feature>
<organism evidence="7 8">
    <name type="scientific">Scytonema millei VB511283</name>
    <dbReference type="NCBI Taxonomy" id="1245923"/>
    <lineage>
        <taxon>Bacteria</taxon>
        <taxon>Bacillati</taxon>
        <taxon>Cyanobacteriota</taxon>
        <taxon>Cyanophyceae</taxon>
        <taxon>Nostocales</taxon>
        <taxon>Scytonemataceae</taxon>
        <taxon>Scytonema</taxon>
    </lineage>
</organism>
<comment type="similarity">
    <text evidence="2">Belongs to the autoinducer-2 exporter (AI-2E) (TC 2.A.86) family.</text>
</comment>
<evidence type="ECO:0000256" key="5">
    <source>
        <dbReference type="ARBA" id="ARBA00023136"/>
    </source>
</evidence>
<dbReference type="GO" id="GO:0016020">
    <property type="term" value="C:membrane"/>
    <property type="evidence" value="ECO:0007669"/>
    <property type="project" value="UniProtKB-SubCell"/>
</dbReference>
<keyword evidence="8" id="KW-1185">Reference proteome</keyword>
<dbReference type="RefSeq" id="WP_039715826.1">
    <property type="nucleotide sequence ID" value="NZ_JTJC03000001.1"/>
</dbReference>
<sequence>MRIGQWIGFLALIISLYVLWQLRQVVLLIFAAVVLATVLNRVVRLLQRYRIQRGIAIAITVIALLAIVAGIFAIVVPRIVEQLQQLVKLLPEISERVLGWYNWVRSLIPGRVLEATPPLSNLTQQLQSFVGGILGNFVTVLNNSLAAVVNFLLFFVLTIMLLLNPVPYRRTFILAFPAFYRRRVDEILSECEDSLVGWIKGTLFAMVGIGVVSFIGLSLLGVPLPLVNALIAGLLEFIPNVGPTLSVIPPVLLALLDAPWKAGAVIVLYLAIQQFESLVLVPIIMQREVSLLPVFTILAVVVFASLFGFLGLFLAIPLLIVTQIWLKEVLVKDILNKWQGEKKDKEDKETRGQVEV</sequence>
<evidence type="ECO:0000256" key="2">
    <source>
        <dbReference type="ARBA" id="ARBA00009773"/>
    </source>
</evidence>
<evidence type="ECO:0000256" key="3">
    <source>
        <dbReference type="ARBA" id="ARBA00022692"/>
    </source>
</evidence>
<feature type="transmembrane region" description="Helical" evidence="6">
    <location>
        <begin position="55"/>
        <end position="80"/>
    </location>
</feature>
<accession>A0A9X5I4F5</accession>
<protein>
    <submittedName>
        <fullName evidence="7">AI-2E family transporter</fullName>
    </submittedName>
</protein>
<dbReference type="GO" id="GO:0055085">
    <property type="term" value="P:transmembrane transport"/>
    <property type="evidence" value="ECO:0007669"/>
    <property type="project" value="TreeGrafter"/>
</dbReference>
<proteinExistence type="inferred from homology"/>
<dbReference type="EMBL" id="JTJC03000001">
    <property type="protein sequence ID" value="NHC34529.1"/>
    <property type="molecule type" value="Genomic_DNA"/>
</dbReference>
<feature type="transmembrane region" description="Helical" evidence="6">
    <location>
        <begin position="237"/>
        <end position="256"/>
    </location>
</feature>
<reference evidence="7 8" key="1">
    <citation type="journal article" date="2015" name="Genome Announc.">
        <title>Draft Genome Sequence of the Terrestrial Cyanobacterium Scytonema millei VB511283, Isolated from Eastern India.</title>
        <authorList>
            <person name="Sen D."/>
            <person name="Chandrababunaidu M.M."/>
            <person name="Singh D."/>
            <person name="Sanghi N."/>
            <person name="Ghorai A."/>
            <person name="Mishra G.P."/>
            <person name="Madduluri M."/>
            <person name="Adhikary S.P."/>
            <person name="Tripathy S."/>
        </authorList>
    </citation>
    <scope>NUCLEOTIDE SEQUENCE [LARGE SCALE GENOMIC DNA]</scope>
    <source>
        <strain evidence="7 8">VB511283</strain>
    </source>
</reference>
<comment type="subcellular location">
    <subcellularLocation>
        <location evidence="1">Membrane</location>
        <topology evidence="1">Multi-pass membrane protein</topology>
    </subcellularLocation>
</comment>
<dbReference type="Proteomes" id="UP000031532">
    <property type="component" value="Unassembled WGS sequence"/>
</dbReference>
<gene>
    <name evidence="7" type="ORF">QH73_0007620</name>
</gene>
<keyword evidence="3 6" id="KW-0812">Transmembrane</keyword>
<feature type="transmembrane region" description="Helical" evidence="6">
    <location>
        <begin position="263"/>
        <end position="285"/>
    </location>
</feature>
<dbReference type="PANTHER" id="PTHR21716:SF62">
    <property type="entry name" value="TRANSPORT PROTEIN YDBI-RELATED"/>
    <property type="match status" value="1"/>
</dbReference>
<evidence type="ECO:0000256" key="1">
    <source>
        <dbReference type="ARBA" id="ARBA00004141"/>
    </source>
</evidence>
<dbReference type="OrthoDB" id="506451at2"/>
<evidence type="ECO:0000256" key="4">
    <source>
        <dbReference type="ARBA" id="ARBA00022989"/>
    </source>
</evidence>
<feature type="transmembrane region" description="Helical" evidence="6">
    <location>
        <begin position="144"/>
        <end position="163"/>
    </location>
</feature>
<comment type="caution">
    <text evidence="7">The sequence shown here is derived from an EMBL/GenBank/DDBJ whole genome shotgun (WGS) entry which is preliminary data.</text>
</comment>
<evidence type="ECO:0000313" key="7">
    <source>
        <dbReference type="EMBL" id="NHC34529.1"/>
    </source>
</evidence>
<dbReference type="AlphaFoldDB" id="A0A9X5I4F5"/>
<dbReference type="Pfam" id="PF01594">
    <property type="entry name" value="AI-2E_transport"/>
    <property type="match status" value="1"/>
</dbReference>
<evidence type="ECO:0000313" key="8">
    <source>
        <dbReference type="Proteomes" id="UP000031532"/>
    </source>
</evidence>
<feature type="transmembrane region" description="Helical" evidence="6">
    <location>
        <begin position="291"/>
        <end position="320"/>
    </location>
</feature>
<feature type="transmembrane region" description="Helical" evidence="6">
    <location>
        <begin position="203"/>
        <end position="231"/>
    </location>
</feature>
<name>A0A9X5I4F5_9CYAN</name>